<keyword evidence="4" id="KW-0804">Transcription</keyword>
<accession>A0A448YTF5</accession>
<dbReference type="GO" id="GO:0006351">
    <property type="term" value="P:DNA-templated transcription"/>
    <property type="evidence" value="ECO:0007669"/>
    <property type="project" value="InterPro"/>
</dbReference>
<dbReference type="Gene3D" id="4.10.240.10">
    <property type="entry name" value="Zn(2)-C6 fungal-type DNA-binding domain"/>
    <property type="match status" value="1"/>
</dbReference>
<sequence length="740" mass="85907">MIGGDQASLSDTTSTRKRQHRSKKRRPCDFCRKRKTCCIMPEIQGPCTTCSKRGIECVTSVSEKKSKSERVIKKRSQSLDKIRFYVPKPASERTMGLNKAIVETKRERKDEKDAMTGKKQRRADEENVHLPPTTSSIQHLLNDDTPKDSDISEMLQEALISPEMSRSRRYEFDLPLTADIWRLLFRDLGDSIDEDLVRASQLSQIQQKQQMSRLPQVQSSSSSYASSFHLQTMGVSRFKVPSEEEIERFTRRAIDADESIKTQFLTDNSCTDPFIYSKLTGLQVAGGIIAGKQPEIYPRQLSSKPNASALILVRRDLIPDHEEIMTKEKLRSLIGDYGPRLLLIFFQRISPFLPLFSRGLFYFGRNQNMLDFRNSLVSTLLTTAMDWWKDDPVLQRYLPPSDVTLFNIASSTMMKEQVNPNYSTLQACVLLSQKRPFDHCMPDTPFRWSLLGMAGSMAMSMGYNEDCSEWDIPHWNKRLRRRIWWTFVVQDTWFAASYGRPLHISRRFWYVSYPSQKDFEAYSMDDDEAENFRLSVVCFCYMTRLTEAVAQACEELTSTNTERRSFETTFEVGQVLLHRIVNLEEACPDCLQISFQKDCQTAWANGSVQVAIQSAKLFIYKHLIHRWMLCKESEESVENQEIVYRESLECLRRCLELVKELKPLHFKFFWYSWSRLNFALIANFALLLYSISKGENRAKVEKMILNYHRWLRISAPLFKDLSLALSILDNVYGEVVKFGD</sequence>
<dbReference type="PROSITE" id="PS00463">
    <property type="entry name" value="ZN2_CY6_FUNGAL_1"/>
    <property type="match status" value="1"/>
</dbReference>
<dbReference type="InterPro" id="IPR050797">
    <property type="entry name" value="Carb_Metab_Trans_Reg"/>
</dbReference>
<protein>
    <submittedName>
        <fullName evidence="9">DEKNAAC105457</fullName>
    </submittedName>
</protein>
<feature type="domain" description="Zn(2)-C6 fungal-type" evidence="8">
    <location>
        <begin position="27"/>
        <end position="59"/>
    </location>
</feature>
<keyword evidence="5" id="KW-0539">Nucleus</keyword>
<dbReference type="SMART" id="SM00906">
    <property type="entry name" value="Fungal_trans"/>
    <property type="match status" value="1"/>
</dbReference>
<dbReference type="GO" id="GO:0000981">
    <property type="term" value="F:DNA-binding transcription factor activity, RNA polymerase II-specific"/>
    <property type="evidence" value="ECO:0007669"/>
    <property type="project" value="InterPro"/>
</dbReference>
<evidence type="ECO:0000313" key="9">
    <source>
        <dbReference type="EMBL" id="VEU24177.1"/>
    </source>
</evidence>
<gene>
    <name evidence="9" type="ORF">BRENAR_LOCUS4905</name>
</gene>
<evidence type="ECO:0000256" key="3">
    <source>
        <dbReference type="ARBA" id="ARBA00023015"/>
    </source>
</evidence>
<dbReference type="AlphaFoldDB" id="A0A448YTF5"/>
<feature type="compositionally biased region" description="Basic residues" evidence="6">
    <location>
        <begin position="15"/>
        <end position="25"/>
    </location>
</feature>
<keyword evidence="7" id="KW-1133">Transmembrane helix</keyword>
<dbReference type="SMART" id="SM00066">
    <property type="entry name" value="GAL4"/>
    <property type="match status" value="1"/>
</dbReference>
<evidence type="ECO:0000256" key="7">
    <source>
        <dbReference type="SAM" id="Phobius"/>
    </source>
</evidence>
<dbReference type="GO" id="GO:0003677">
    <property type="term" value="F:DNA binding"/>
    <property type="evidence" value="ECO:0007669"/>
    <property type="project" value="InterPro"/>
</dbReference>
<keyword evidence="2" id="KW-0862">Zinc</keyword>
<evidence type="ECO:0000256" key="2">
    <source>
        <dbReference type="ARBA" id="ARBA00022833"/>
    </source>
</evidence>
<dbReference type="GO" id="GO:0008270">
    <property type="term" value="F:zinc ion binding"/>
    <property type="evidence" value="ECO:0007669"/>
    <property type="project" value="InterPro"/>
</dbReference>
<dbReference type="PANTHER" id="PTHR31668">
    <property type="entry name" value="GLUCOSE TRANSPORT TRANSCRIPTION REGULATOR RGT1-RELATED-RELATED"/>
    <property type="match status" value="1"/>
</dbReference>
<evidence type="ECO:0000313" key="10">
    <source>
        <dbReference type="Proteomes" id="UP000290900"/>
    </source>
</evidence>
<dbReference type="InterPro" id="IPR007219">
    <property type="entry name" value="XnlR_reg_dom"/>
</dbReference>
<dbReference type="Proteomes" id="UP000290900">
    <property type="component" value="Unassembled WGS sequence"/>
</dbReference>
<dbReference type="InterPro" id="IPR001138">
    <property type="entry name" value="Zn2Cys6_DnaBD"/>
</dbReference>
<feature type="compositionally biased region" description="Basic and acidic residues" evidence="6">
    <location>
        <begin position="106"/>
        <end position="128"/>
    </location>
</feature>
<dbReference type="EMBL" id="CAACVR010000075">
    <property type="protein sequence ID" value="VEU24177.1"/>
    <property type="molecule type" value="Genomic_DNA"/>
</dbReference>
<organism evidence="9 10">
    <name type="scientific">Brettanomyces naardenensis</name>
    <name type="common">Yeast</name>
    <dbReference type="NCBI Taxonomy" id="13370"/>
    <lineage>
        <taxon>Eukaryota</taxon>
        <taxon>Fungi</taxon>
        <taxon>Dikarya</taxon>
        <taxon>Ascomycota</taxon>
        <taxon>Saccharomycotina</taxon>
        <taxon>Pichiomycetes</taxon>
        <taxon>Pichiales</taxon>
        <taxon>Pichiaceae</taxon>
        <taxon>Brettanomyces</taxon>
    </lineage>
</organism>
<dbReference type="InParanoid" id="A0A448YTF5"/>
<evidence type="ECO:0000256" key="4">
    <source>
        <dbReference type="ARBA" id="ARBA00023163"/>
    </source>
</evidence>
<evidence type="ECO:0000259" key="8">
    <source>
        <dbReference type="PROSITE" id="PS50048"/>
    </source>
</evidence>
<dbReference type="Pfam" id="PF04082">
    <property type="entry name" value="Fungal_trans"/>
    <property type="match status" value="1"/>
</dbReference>
<proteinExistence type="predicted"/>
<feature type="region of interest" description="Disordered" evidence="6">
    <location>
        <begin position="1"/>
        <end position="25"/>
    </location>
</feature>
<dbReference type="GO" id="GO:0001080">
    <property type="term" value="P:nitrogen catabolite activation of transcription from RNA polymerase II promoter"/>
    <property type="evidence" value="ECO:0007669"/>
    <property type="project" value="TreeGrafter"/>
</dbReference>
<keyword evidence="3" id="KW-0805">Transcription regulation</keyword>
<keyword evidence="1" id="KW-0479">Metal-binding</keyword>
<keyword evidence="7" id="KW-0812">Transmembrane</keyword>
<evidence type="ECO:0000256" key="6">
    <source>
        <dbReference type="SAM" id="MobiDB-lite"/>
    </source>
</evidence>
<dbReference type="PROSITE" id="PS50048">
    <property type="entry name" value="ZN2_CY6_FUNGAL_2"/>
    <property type="match status" value="1"/>
</dbReference>
<dbReference type="InterPro" id="IPR036864">
    <property type="entry name" value="Zn2-C6_fun-type_DNA-bd_sf"/>
</dbReference>
<evidence type="ECO:0000256" key="1">
    <source>
        <dbReference type="ARBA" id="ARBA00022723"/>
    </source>
</evidence>
<dbReference type="OrthoDB" id="1924787at2759"/>
<keyword evidence="7" id="KW-0472">Membrane</keyword>
<evidence type="ECO:0000256" key="5">
    <source>
        <dbReference type="ARBA" id="ARBA00023242"/>
    </source>
</evidence>
<dbReference type="CDD" id="cd00067">
    <property type="entry name" value="GAL4"/>
    <property type="match status" value="1"/>
</dbReference>
<reference evidence="9 10" key="1">
    <citation type="submission" date="2018-12" db="EMBL/GenBank/DDBJ databases">
        <authorList>
            <person name="Tiukova I."/>
            <person name="Dainat J."/>
        </authorList>
    </citation>
    <scope>NUCLEOTIDE SEQUENCE [LARGE SCALE GENOMIC DNA]</scope>
</reference>
<dbReference type="STRING" id="13370.A0A448YTF5"/>
<dbReference type="CDD" id="cd12148">
    <property type="entry name" value="fungal_TF_MHR"/>
    <property type="match status" value="1"/>
</dbReference>
<feature type="transmembrane region" description="Helical" evidence="7">
    <location>
        <begin position="668"/>
        <end position="689"/>
    </location>
</feature>
<dbReference type="GO" id="GO:0005634">
    <property type="term" value="C:nucleus"/>
    <property type="evidence" value="ECO:0007669"/>
    <property type="project" value="TreeGrafter"/>
</dbReference>
<keyword evidence="10" id="KW-1185">Reference proteome</keyword>
<name>A0A448YTF5_BRENA</name>
<feature type="region of interest" description="Disordered" evidence="6">
    <location>
        <begin position="106"/>
        <end position="142"/>
    </location>
</feature>
<dbReference type="PANTHER" id="PTHR31668:SF4">
    <property type="entry name" value="TRANSCRIPTIONAL ACTIVATOR PROTEIN DAL81"/>
    <property type="match status" value="1"/>
</dbReference>